<accession>A0AAD7I0F2</accession>
<evidence type="ECO:0000313" key="3">
    <source>
        <dbReference type="EMBL" id="KAJ7731401.1"/>
    </source>
</evidence>
<dbReference type="EMBL" id="JARKIB010000167">
    <property type="protein sequence ID" value="KAJ7729204.1"/>
    <property type="molecule type" value="Genomic_DNA"/>
</dbReference>
<evidence type="ECO:0000256" key="1">
    <source>
        <dbReference type="SAM" id="Coils"/>
    </source>
</evidence>
<proteinExistence type="predicted"/>
<dbReference type="AlphaFoldDB" id="A0AAD7I0F2"/>
<evidence type="ECO:0000313" key="4">
    <source>
        <dbReference type="Proteomes" id="UP001215598"/>
    </source>
</evidence>
<dbReference type="EMBL" id="JARKIB010000153">
    <property type="protein sequence ID" value="KAJ7731401.1"/>
    <property type="molecule type" value="Genomic_DNA"/>
</dbReference>
<protein>
    <submittedName>
        <fullName evidence="3">Uncharacterized protein</fullName>
    </submittedName>
</protein>
<gene>
    <name evidence="3" type="ORF">B0H16DRAFT_1733338</name>
    <name evidence="2" type="ORF">B0H16DRAFT_1734358</name>
</gene>
<reference evidence="3" key="1">
    <citation type="submission" date="2023-03" db="EMBL/GenBank/DDBJ databases">
        <title>Massive genome expansion in bonnet fungi (Mycena s.s.) driven by repeated elements and novel gene families across ecological guilds.</title>
        <authorList>
            <consortium name="Lawrence Berkeley National Laboratory"/>
            <person name="Harder C.B."/>
            <person name="Miyauchi S."/>
            <person name="Viragh M."/>
            <person name="Kuo A."/>
            <person name="Thoen E."/>
            <person name="Andreopoulos B."/>
            <person name="Lu D."/>
            <person name="Skrede I."/>
            <person name="Drula E."/>
            <person name="Henrissat B."/>
            <person name="Morin E."/>
            <person name="Kohler A."/>
            <person name="Barry K."/>
            <person name="LaButti K."/>
            <person name="Morin E."/>
            <person name="Salamov A."/>
            <person name="Lipzen A."/>
            <person name="Mereny Z."/>
            <person name="Hegedus B."/>
            <person name="Baldrian P."/>
            <person name="Stursova M."/>
            <person name="Weitz H."/>
            <person name="Taylor A."/>
            <person name="Grigoriev I.V."/>
            <person name="Nagy L.G."/>
            <person name="Martin F."/>
            <person name="Kauserud H."/>
        </authorList>
    </citation>
    <scope>NUCLEOTIDE SEQUENCE</scope>
    <source>
        <strain evidence="3">CBHHK182m</strain>
    </source>
</reference>
<dbReference type="Gene3D" id="1.20.1170.10">
    <property type="match status" value="1"/>
</dbReference>
<dbReference type="Proteomes" id="UP001215598">
    <property type="component" value="Unassembled WGS sequence"/>
</dbReference>
<feature type="coiled-coil region" evidence="1">
    <location>
        <begin position="260"/>
        <end position="294"/>
    </location>
</feature>
<evidence type="ECO:0000313" key="2">
    <source>
        <dbReference type="EMBL" id="KAJ7729204.1"/>
    </source>
</evidence>
<feature type="coiled-coil region" evidence="1">
    <location>
        <begin position="189"/>
        <end position="216"/>
    </location>
</feature>
<sequence length="355" mass="38585">MSTTVTTLASLDKVREEAKQRVATALPDAQSKAKAADDLINQLNSPEVKKQAYKSVRSLAQTIRDIRKGFMSVADALVTFDSKNFLDQHGNILSLGPQWKPLIEEFDTTLQFSLIQATDASVMMKTVTAVLGSVAEADGKDLTIELAQFMADLGPKEAGALNMKTRFQKLADDVILFNVTIDVALKKADEKIKADLENARTRVTSLTQELETWNQKINVGVGEVIGAVAAGAGHAVTALFSLDFSGMMSAFDGISNAVSHEAEMQKKAECEQNINLANQEINELLARNEDLAAINLDMHSLNEALSSQLKGNPVITKFFLKKLSVAKEIYAHLTVLLDTYVEQTNAANPAISNTQ</sequence>
<organism evidence="3 4">
    <name type="scientific">Mycena metata</name>
    <dbReference type="NCBI Taxonomy" id="1033252"/>
    <lineage>
        <taxon>Eukaryota</taxon>
        <taxon>Fungi</taxon>
        <taxon>Dikarya</taxon>
        <taxon>Basidiomycota</taxon>
        <taxon>Agaricomycotina</taxon>
        <taxon>Agaricomycetes</taxon>
        <taxon>Agaricomycetidae</taxon>
        <taxon>Agaricales</taxon>
        <taxon>Marasmiineae</taxon>
        <taxon>Mycenaceae</taxon>
        <taxon>Mycena</taxon>
    </lineage>
</organism>
<keyword evidence="4" id="KW-1185">Reference proteome</keyword>
<name>A0AAD7I0F2_9AGAR</name>
<comment type="caution">
    <text evidence="3">The sequence shown here is derived from an EMBL/GenBank/DDBJ whole genome shotgun (WGS) entry which is preliminary data.</text>
</comment>
<keyword evidence="1" id="KW-0175">Coiled coil</keyword>